<dbReference type="GO" id="GO:0006302">
    <property type="term" value="P:double-strand break repair"/>
    <property type="evidence" value="ECO:0007669"/>
    <property type="project" value="InterPro"/>
</dbReference>
<accession>A0A4R5BTZ4</accession>
<dbReference type="InterPro" id="IPR038729">
    <property type="entry name" value="Rad50/SbcC_AAA"/>
</dbReference>
<dbReference type="GO" id="GO:0016887">
    <property type="term" value="F:ATP hydrolysis activity"/>
    <property type="evidence" value="ECO:0007669"/>
    <property type="project" value="InterPro"/>
</dbReference>
<dbReference type="Gene3D" id="3.40.50.300">
    <property type="entry name" value="P-loop containing nucleotide triphosphate hydrolases"/>
    <property type="match status" value="2"/>
</dbReference>
<dbReference type="NCBIfam" id="TIGR03185">
    <property type="entry name" value="DNA_S_dndD"/>
    <property type="match status" value="1"/>
</dbReference>
<reference evidence="6 7" key="1">
    <citation type="submission" date="2019-03" db="EMBL/GenBank/DDBJ databases">
        <title>Draft genome sequences of novel Actinobacteria.</title>
        <authorList>
            <person name="Sahin N."/>
            <person name="Ay H."/>
            <person name="Saygin H."/>
        </authorList>
    </citation>
    <scope>NUCLEOTIDE SEQUENCE [LARGE SCALE GENOMIC DNA]</scope>
    <source>
        <strain evidence="6 7">DSM 45941</strain>
    </source>
</reference>
<comment type="subunit">
    <text evidence="2">Heterodimer of SbcC and SbcD.</text>
</comment>
<dbReference type="PANTHER" id="PTHR32114">
    <property type="entry name" value="ABC TRANSPORTER ABCH.3"/>
    <property type="match status" value="1"/>
</dbReference>
<dbReference type="AlphaFoldDB" id="A0A4R5BTZ4"/>
<evidence type="ECO:0000256" key="1">
    <source>
        <dbReference type="ARBA" id="ARBA00006930"/>
    </source>
</evidence>
<comment type="caution">
    <text evidence="6">The sequence shown here is derived from an EMBL/GenBank/DDBJ whole genome shotgun (WGS) entry which is preliminary data.</text>
</comment>
<dbReference type="OrthoDB" id="9795626at2"/>
<dbReference type="PANTHER" id="PTHR32114:SF2">
    <property type="entry name" value="ABC TRANSPORTER ABCH.3"/>
    <property type="match status" value="1"/>
</dbReference>
<evidence type="ECO:0000259" key="5">
    <source>
        <dbReference type="Pfam" id="PF13476"/>
    </source>
</evidence>
<comment type="similarity">
    <text evidence="1">Belongs to the SMC family. SbcC subfamily.</text>
</comment>
<gene>
    <name evidence="6" type="primary">dndD</name>
    <name evidence="6" type="ORF">E1293_04785</name>
</gene>
<name>A0A4R5BTZ4_9ACTN</name>
<organism evidence="6 7">
    <name type="scientific">Actinomadura darangshiensis</name>
    <dbReference type="NCBI Taxonomy" id="705336"/>
    <lineage>
        <taxon>Bacteria</taxon>
        <taxon>Bacillati</taxon>
        <taxon>Actinomycetota</taxon>
        <taxon>Actinomycetes</taxon>
        <taxon>Streptosporangiales</taxon>
        <taxon>Thermomonosporaceae</taxon>
        <taxon>Actinomadura</taxon>
    </lineage>
</organism>
<dbReference type="EMBL" id="SMKY01000012">
    <property type="protein sequence ID" value="TDD89529.1"/>
    <property type="molecule type" value="Genomic_DNA"/>
</dbReference>
<proteinExistence type="inferred from homology"/>
<protein>
    <recommendedName>
        <fullName evidence="3">Nuclease SbcCD subunit C</fullName>
    </recommendedName>
</protein>
<dbReference type="SUPFAM" id="SSF52540">
    <property type="entry name" value="P-loop containing nucleoside triphosphate hydrolases"/>
    <property type="match status" value="1"/>
</dbReference>
<feature type="domain" description="Rad50/SbcC-type AAA" evidence="5">
    <location>
        <begin position="6"/>
        <end position="221"/>
    </location>
</feature>
<keyword evidence="7" id="KW-1185">Reference proteome</keyword>
<sequence length="664" mass="74328">MLLLNVTLENFGAYQGKQSLELATRPGRPIVLIGGLNGCGKTTLLDAIQLALYGARARTSGRGNRPYDDYLRDSVNRQASPKHAKVVVEFSSTVEGRERRYKVVRSWEVKGKSVREFLNVLIDGELDLVVSEQWADYVEDLLPLEASSLFFFDGEKIESLANPDRAASAIASAVQSLLGLNSVERLRNDLLAVQRRQKISKEDQEALDKIQKIEGQLRQVDQFAEDINQRVASKTAALTAAERQFATIDDTFAKEGGDLYSRRAALEAERSQIVSQLKSINEVLTNALAAGPLPLALLTPQLSTIRDMVEKERQAAETAQVIDVLTERDAKLLALLKDLVSAQSLTAAEKHLGVDRDQRASIVTETRRVLNFPDESLSQLLSIDETLQQESARAHELIEQAQLHQERLNVLERQLAGVPDRDAIAALLEARDAQRDEVTRVKTELGKLKEELDVTRRRREQLMLERERAYKGRAANLAQVEDAERVVAYANKVRATMDKFGAVLLQRHINKLEVAVLQSFQHLMRKTALVSDLRIDTEKFTLTMIGPDDQELDPSRLSAGERQLLAVSLLWGLAKVAGNRLPSVIDTPLGRLDSRHREHLVDRYFPHASHQVLLLSTDEEIDEYLLSKLKPSIAHTYTLVHDDKTFTTSIEPGYWWTGGTAHVA</sequence>
<dbReference type="InterPro" id="IPR017599">
    <property type="entry name" value="DNA_S_DndD"/>
</dbReference>
<dbReference type="InterPro" id="IPR027417">
    <property type="entry name" value="P-loop_NTPase"/>
</dbReference>
<dbReference type="Proteomes" id="UP000295578">
    <property type="component" value="Unassembled WGS sequence"/>
</dbReference>
<evidence type="ECO:0000256" key="2">
    <source>
        <dbReference type="ARBA" id="ARBA00011322"/>
    </source>
</evidence>
<evidence type="ECO:0000313" key="7">
    <source>
        <dbReference type="Proteomes" id="UP000295578"/>
    </source>
</evidence>
<evidence type="ECO:0000256" key="4">
    <source>
        <dbReference type="SAM" id="Coils"/>
    </source>
</evidence>
<evidence type="ECO:0000313" key="6">
    <source>
        <dbReference type="EMBL" id="TDD89529.1"/>
    </source>
</evidence>
<dbReference type="Pfam" id="PF13476">
    <property type="entry name" value="AAA_23"/>
    <property type="match status" value="1"/>
</dbReference>
<keyword evidence="4" id="KW-0175">Coiled coil</keyword>
<dbReference type="RefSeq" id="WP_132194209.1">
    <property type="nucleotide sequence ID" value="NZ_SMKY01000012.1"/>
</dbReference>
<evidence type="ECO:0000256" key="3">
    <source>
        <dbReference type="ARBA" id="ARBA00013368"/>
    </source>
</evidence>
<feature type="coiled-coil region" evidence="4">
    <location>
        <begin position="387"/>
        <end position="465"/>
    </location>
</feature>